<comment type="caution">
    <text evidence="1">The sequence shown here is derived from an EMBL/GenBank/DDBJ whole genome shotgun (WGS) entry which is preliminary data.</text>
</comment>
<evidence type="ECO:0000313" key="2">
    <source>
        <dbReference type="Proteomes" id="UP000053157"/>
    </source>
</evidence>
<gene>
    <name evidence="1" type="ORF">AUR66_19810</name>
</gene>
<dbReference type="Proteomes" id="UP000053157">
    <property type="component" value="Unassembled WGS sequence"/>
</dbReference>
<organism evidence="1 2">
    <name type="scientific">Haloferax profundi</name>
    <dbReference type="NCBI Taxonomy" id="1544718"/>
    <lineage>
        <taxon>Archaea</taxon>
        <taxon>Methanobacteriati</taxon>
        <taxon>Methanobacteriota</taxon>
        <taxon>Stenosarchaea group</taxon>
        <taxon>Halobacteria</taxon>
        <taxon>Halobacteriales</taxon>
        <taxon>Haloferacaceae</taxon>
        <taxon>Haloferax</taxon>
    </lineage>
</organism>
<evidence type="ECO:0000313" key="1">
    <source>
        <dbReference type="EMBL" id="KTG12211.1"/>
    </source>
</evidence>
<dbReference type="AlphaFoldDB" id="A0A0W1RFA3"/>
<proteinExistence type="predicted"/>
<dbReference type="EMBL" id="LOPV01000631">
    <property type="protein sequence ID" value="KTG12211.1"/>
    <property type="molecule type" value="Genomic_DNA"/>
</dbReference>
<dbReference type="OrthoDB" id="350516at2157"/>
<protein>
    <submittedName>
        <fullName evidence="1">Uncharacterized protein</fullName>
    </submittedName>
</protein>
<dbReference type="RefSeq" id="WP_058573543.1">
    <property type="nucleotide sequence ID" value="NZ_LOPV01000631.1"/>
</dbReference>
<accession>A0A0W1RFA3</accession>
<name>A0A0W1RFA3_9EURY</name>
<sequence>MPKSETEFIEFYPSGWTEHVHEDVYVEYVYDNDPRIIVRIDGTMGENDYTVSPITGVNKSGEEFVTRPVSGLGAEEAFEIAEALVYAINGTAGRLSGEPEFNGEDE</sequence>
<reference evidence="1 2" key="1">
    <citation type="submission" date="2015-12" db="EMBL/GenBank/DDBJ databases">
        <title>Haloferax profundi sp. nov. isolated from the Discovery deep brine-seawater interface in the Red Sea.</title>
        <authorList>
            <person name="Zhang G."/>
            <person name="Stingl U."/>
            <person name="Rashid M."/>
        </authorList>
    </citation>
    <scope>NUCLEOTIDE SEQUENCE [LARGE SCALE GENOMIC DNA]</scope>
    <source>
        <strain evidence="1 2">SB29</strain>
    </source>
</reference>
<keyword evidence="2" id="KW-1185">Reference proteome</keyword>